<feature type="domain" description="Cytochrome oxidase subunit II transmembrane region profile" evidence="21">
    <location>
        <begin position="1"/>
        <end position="91"/>
    </location>
</feature>
<evidence type="ECO:0000256" key="19">
    <source>
        <dbReference type="SAM" id="Phobius"/>
    </source>
</evidence>
<evidence type="ECO:0000256" key="7">
    <source>
        <dbReference type="ARBA" id="ARBA00022692"/>
    </source>
</evidence>
<dbReference type="EMBL" id="KT384408">
    <property type="protein sequence ID" value="AMB18830.1"/>
    <property type="molecule type" value="Genomic_DNA"/>
</dbReference>
<evidence type="ECO:0000256" key="3">
    <source>
        <dbReference type="ARBA" id="ARBA00011164"/>
    </source>
</evidence>
<keyword evidence="12 18" id="KW-0249">Electron transport</keyword>
<dbReference type="SUPFAM" id="SSF81464">
    <property type="entry name" value="Cytochrome c oxidase subunit II-like, transmembrane region"/>
    <property type="match status" value="1"/>
</dbReference>
<dbReference type="GO" id="GO:0042773">
    <property type="term" value="P:ATP synthesis coupled electron transport"/>
    <property type="evidence" value="ECO:0007669"/>
    <property type="project" value="TreeGrafter"/>
</dbReference>
<dbReference type="InterPro" id="IPR008972">
    <property type="entry name" value="Cupredoxin"/>
</dbReference>
<evidence type="ECO:0000259" key="21">
    <source>
        <dbReference type="PROSITE" id="PS50999"/>
    </source>
</evidence>
<evidence type="ECO:0000256" key="16">
    <source>
        <dbReference type="ARBA" id="ARBA00023136"/>
    </source>
</evidence>
<evidence type="ECO:0000256" key="8">
    <source>
        <dbReference type="ARBA" id="ARBA00022723"/>
    </source>
</evidence>
<feature type="domain" description="Cytochrome oxidase subunit II copper A binding" evidence="20">
    <location>
        <begin position="92"/>
        <end position="232"/>
    </location>
</feature>
<evidence type="ECO:0000256" key="5">
    <source>
        <dbReference type="ARBA" id="ARBA00022448"/>
    </source>
</evidence>
<dbReference type="PROSITE" id="PS50999">
    <property type="entry name" value="COX2_TM"/>
    <property type="match status" value="1"/>
</dbReference>
<dbReference type="InterPro" id="IPR002429">
    <property type="entry name" value="CcO_II-like_C"/>
</dbReference>
<dbReference type="InterPro" id="IPR001505">
    <property type="entry name" value="Copper_CuA"/>
</dbReference>
<evidence type="ECO:0000256" key="13">
    <source>
        <dbReference type="ARBA" id="ARBA00022989"/>
    </source>
</evidence>
<evidence type="ECO:0000256" key="17">
    <source>
        <dbReference type="ARBA" id="ARBA00049512"/>
    </source>
</evidence>
<evidence type="ECO:0000256" key="10">
    <source>
        <dbReference type="ARBA" id="ARBA00022842"/>
    </source>
</evidence>
<accession>A0A0Y0AI00</accession>
<dbReference type="PROSITE" id="PS50857">
    <property type="entry name" value="COX2_CUA"/>
    <property type="match status" value="1"/>
</dbReference>
<keyword evidence="16 18" id="KW-0472">Membrane</keyword>
<keyword evidence="8 18" id="KW-0479">Metal-binding</keyword>
<dbReference type="Gene3D" id="2.60.40.420">
    <property type="entry name" value="Cupredoxins - blue copper proteins"/>
    <property type="match status" value="1"/>
</dbReference>
<keyword evidence="5 18" id="KW-0813">Transport</keyword>
<evidence type="ECO:0000256" key="18">
    <source>
        <dbReference type="RuleBase" id="RU000457"/>
    </source>
</evidence>
<keyword evidence="11" id="KW-1278">Translocase</keyword>
<comment type="similarity">
    <text evidence="2 18">Belongs to the cytochrome c oxidase subunit 2 family.</text>
</comment>
<reference evidence="22" key="1">
    <citation type="submission" date="2015-08" db="EMBL/GenBank/DDBJ databases">
        <title>Sequencing of Myocoptes musculinus mitochondrial genes to develop diagnostic PCR assays.</title>
        <authorList>
            <person name="Sheh A."/>
            <person name="Fox J.G."/>
        </authorList>
    </citation>
    <scope>NUCLEOTIDE SEQUENCE</scope>
    <source>
        <strain evidence="22">MIT_Myoc1</strain>
    </source>
</reference>
<dbReference type="InterPro" id="IPR036257">
    <property type="entry name" value="Cyt_c_oxidase_su2_TM_sf"/>
</dbReference>
<dbReference type="Gene3D" id="1.10.287.90">
    <property type="match status" value="1"/>
</dbReference>
<dbReference type="AlphaFoldDB" id="A0A0Y0AI00"/>
<evidence type="ECO:0000256" key="12">
    <source>
        <dbReference type="ARBA" id="ARBA00022982"/>
    </source>
</evidence>
<keyword evidence="7 18" id="KW-0812">Transmembrane</keyword>
<keyword evidence="15 18" id="KW-0496">Mitochondrion</keyword>
<evidence type="ECO:0000256" key="11">
    <source>
        <dbReference type="ARBA" id="ARBA00022967"/>
    </source>
</evidence>
<proteinExistence type="inferred from homology"/>
<dbReference type="SUPFAM" id="SSF49503">
    <property type="entry name" value="Cupredoxins"/>
    <property type="match status" value="1"/>
</dbReference>
<evidence type="ECO:0000256" key="2">
    <source>
        <dbReference type="ARBA" id="ARBA00007866"/>
    </source>
</evidence>
<dbReference type="Pfam" id="PF02790">
    <property type="entry name" value="COX2_TM"/>
    <property type="match status" value="1"/>
</dbReference>
<dbReference type="Pfam" id="PF00116">
    <property type="entry name" value="COX2"/>
    <property type="match status" value="1"/>
</dbReference>
<dbReference type="GO" id="GO:0004129">
    <property type="term" value="F:cytochrome-c oxidase activity"/>
    <property type="evidence" value="ECO:0007669"/>
    <property type="project" value="UniProtKB-EC"/>
</dbReference>
<dbReference type="PANTHER" id="PTHR22888">
    <property type="entry name" value="CYTOCHROME C OXIDASE, SUBUNIT II"/>
    <property type="match status" value="1"/>
</dbReference>
<keyword evidence="14 18" id="KW-0186">Copper</keyword>
<keyword evidence="9 18" id="KW-0999">Mitochondrion inner membrane</keyword>
<dbReference type="PROSITE" id="PS00078">
    <property type="entry name" value="COX2"/>
    <property type="match status" value="1"/>
</dbReference>
<dbReference type="InterPro" id="IPR011759">
    <property type="entry name" value="Cyt_c_oxidase_su2_TM_dom"/>
</dbReference>
<evidence type="ECO:0000259" key="20">
    <source>
        <dbReference type="PROSITE" id="PS50857"/>
    </source>
</evidence>
<feature type="transmembrane region" description="Helical" evidence="19">
    <location>
        <begin position="27"/>
        <end position="47"/>
    </location>
</feature>
<keyword evidence="6 18" id="KW-0679">Respiratory chain</keyword>
<comment type="function">
    <text evidence="18">Component of the cytochrome c oxidase, the last enzyme in the mitochondrial electron transport chain which drives oxidative phosphorylation. The respiratory chain contains 3 multisubunit complexes succinate dehydrogenase (complex II, CII), ubiquinol-cytochrome c oxidoreductase (cytochrome b-c1 complex, complex III, CIII) and cytochrome c oxidase (complex IV, CIV), that cooperate to transfer electrons derived from NADH and succinate to molecular oxygen, creating an electrochemical gradient over the inner membrane that drives transmembrane transport and the ATP synthase. Cytochrome c oxidase is the component of the respiratory chain that catalyzes the reduction of oxygen to water. Electrons originating from reduced cytochrome c in the intermembrane space (IMS) are transferred via the dinuclear copper A center (CU(A)) of subunit 2 and heme A of subunit 1 to the active site in subunit 1, a binuclear center (BNC) formed by heme A3 and copper B (CU(B)). The BNC reduces molecular oxygen to 2 water molecules using 4 electrons from cytochrome c in the IMS and 4 protons from the mitochondrial matrix.</text>
</comment>
<geneLocation type="mitochondrion" evidence="22"/>
<organism evidence="22">
    <name type="scientific">Myocoptes musculinus</name>
    <dbReference type="NCBI Taxonomy" id="1046713"/>
    <lineage>
        <taxon>Eukaryota</taxon>
        <taxon>Metazoa</taxon>
        <taxon>Ecdysozoa</taxon>
        <taxon>Arthropoda</taxon>
        <taxon>Chelicerata</taxon>
        <taxon>Arachnida</taxon>
        <taxon>Acari</taxon>
        <taxon>Acariformes</taxon>
        <taxon>Sarcoptiformes</taxon>
        <taxon>Astigmata</taxon>
        <taxon>Psoroptidia</taxon>
        <taxon>Sarcoptoidea</taxon>
        <taxon>Myocoptidae</taxon>
        <taxon>Myocoptinae</taxon>
        <taxon>Myocoptes</taxon>
    </lineage>
</organism>
<evidence type="ECO:0000256" key="6">
    <source>
        <dbReference type="ARBA" id="ARBA00022660"/>
    </source>
</evidence>
<dbReference type="GO" id="GO:0005743">
    <property type="term" value="C:mitochondrial inner membrane"/>
    <property type="evidence" value="ECO:0007669"/>
    <property type="project" value="UniProtKB-SubCell"/>
</dbReference>
<evidence type="ECO:0000256" key="1">
    <source>
        <dbReference type="ARBA" id="ARBA00004448"/>
    </source>
</evidence>
<evidence type="ECO:0000256" key="4">
    <source>
        <dbReference type="ARBA" id="ARBA00015946"/>
    </source>
</evidence>
<feature type="transmembrane region" description="Helical" evidence="19">
    <location>
        <begin position="59"/>
        <end position="78"/>
    </location>
</feature>
<evidence type="ECO:0000256" key="15">
    <source>
        <dbReference type="ARBA" id="ARBA00023128"/>
    </source>
</evidence>
<dbReference type="PRINTS" id="PR01166">
    <property type="entry name" value="CYCOXIDASEII"/>
</dbReference>
<dbReference type="PANTHER" id="PTHR22888:SF9">
    <property type="entry name" value="CYTOCHROME C OXIDASE SUBUNIT 2"/>
    <property type="match status" value="1"/>
</dbReference>
<comment type="catalytic activity">
    <reaction evidence="17">
        <text>4 Fe(II)-[cytochrome c] + O2 + 8 H(+)(in) = 4 Fe(III)-[cytochrome c] + 2 H2O + 4 H(+)(out)</text>
        <dbReference type="Rhea" id="RHEA:11436"/>
        <dbReference type="Rhea" id="RHEA-COMP:10350"/>
        <dbReference type="Rhea" id="RHEA-COMP:14399"/>
        <dbReference type="ChEBI" id="CHEBI:15377"/>
        <dbReference type="ChEBI" id="CHEBI:15378"/>
        <dbReference type="ChEBI" id="CHEBI:15379"/>
        <dbReference type="ChEBI" id="CHEBI:29033"/>
        <dbReference type="ChEBI" id="CHEBI:29034"/>
        <dbReference type="EC" id="7.1.1.9"/>
    </reaction>
    <physiologicalReaction direction="left-to-right" evidence="17">
        <dbReference type="Rhea" id="RHEA:11437"/>
    </physiologicalReaction>
</comment>
<evidence type="ECO:0000256" key="14">
    <source>
        <dbReference type="ARBA" id="ARBA00023008"/>
    </source>
</evidence>
<evidence type="ECO:0000313" key="22">
    <source>
        <dbReference type="EMBL" id="AMB18830.1"/>
    </source>
</evidence>
<keyword evidence="13 19" id="KW-1133">Transmembrane helix</keyword>
<keyword evidence="10" id="KW-0460">Magnesium</keyword>
<protein>
    <recommendedName>
        <fullName evidence="4 18">Cytochrome c oxidase subunit 2</fullName>
    </recommendedName>
</protein>
<comment type="subunit">
    <text evidence="3">Component of the cytochrome c oxidase (complex IV, CIV), a multisubunit enzyme composed of a catalytic core of 3 subunits and several supernumerary subunits. The complex exists as a monomer or a dimer and forms supercomplexes (SCs) in the inner mitochondrial membrane with ubiquinol-cytochrome c oxidoreductase (cytochrome b-c1 complex, complex III, CIII).</text>
</comment>
<name>A0A0Y0AI00_9ACAR</name>
<gene>
    <name evidence="22" type="primary">COX2</name>
</gene>
<comment type="cofactor">
    <cofactor evidence="18">
        <name>Cu cation</name>
        <dbReference type="ChEBI" id="CHEBI:23378"/>
    </cofactor>
    <text evidence="18">Binds a copper A center.</text>
</comment>
<comment type="subcellular location">
    <subcellularLocation>
        <location evidence="1 18">Mitochondrion inner membrane</location>
        <topology evidence="1 18">Multi-pass membrane protein</topology>
    </subcellularLocation>
</comment>
<dbReference type="InterPro" id="IPR045187">
    <property type="entry name" value="CcO_II"/>
</dbReference>
<dbReference type="GO" id="GO:0005507">
    <property type="term" value="F:copper ion binding"/>
    <property type="evidence" value="ECO:0007669"/>
    <property type="project" value="InterPro"/>
</dbReference>
<sequence length="241" mass="27763">MMSWMSLGFQDSSSLSMMQLSGFHDHTMVIMLGVLVLICYMFFFLFLNFKFYKNLSEGTFIEIIWSVVPAFLLIVLVIPSMKVLYYMEDIKVSDLSFKIVAHQWYWSYIIPLYKNFFFKFNNNLFFNYEYDSIMNIDGYPRLLEASSDLVLPLGKVSRLMISSVDVIHSFAVPSLGLKVDALPGRINQLFVNPLKLGLYYGQCSEICGSNHSFMPISVVVVSEGVYDDFTFNKTLDLLVMD</sequence>
<evidence type="ECO:0000256" key="9">
    <source>
        <dbReference type="ARBA" id="ARBA00022792"/>
    </source>
</evidence>